<evidence type="ECO:0000256" key="1">
    <source>
        <dbReference type="SAM" id="MobiDB-lite"/>
    </source>
</evidence>
<feature type="region of interest" description="Disordered" evidence="1">
    <location>
        <begin position="1"/>
        <end position="23"/>
    </location>
</feature>
<evidence type="ECO:0000313" key="3">
    <source>
        <dbReference type="Proteomes" id="UP000314294"/>
    </source>
</evidence>
<name>A0A4Z2FK38_9TELE</name>
<evidence type="ECO:0000313" key="2">
    <source>
        <dbReference type="EMBL" id="TNN41519.1"/>
    </source>
</evidence>
<dbReference type="EMBL" id="SRLO01001102">
    <property type="protein sequence ID" value="TNN41519.1"/>
    <property type="molecule type" value="Genomic_DNA"/>
</dbReference>
<reference evidence="2 3" key="1">
    <citation type="submission" date="2019-03" db="EMBL/GenBank/DDBJ databases">
        <title>First draft genome of Liparis tanakae, snailfish: a comprehensive survey of snailfish specific genes.</title>
        <authorList>
            <person name="Kim W."/>
            <person name="Song I."/>
            <person name="Jeong J.-H."/>
            <person name="Kim D."/>
            <person name="Kim S."/>
            <person name="Ryu S."/>
            <person name="Song J.Y."/>
            <person name="Lee S.K."/>
        </authorList>
    </citation>
    <scope>NUCLEOTIDE SEQUENCE [LARGE SCALE GENOMIC DNA]</scope>
    <source>
        <tissue evidence="2">Muscle</tissue>
    </source>
</reference>
<gene>
    <name evidence="2" type="ORF">EYF80_048325</name>
</gene>
<sequence length="68" mass="7678">MALNRKSNPPLPPPPSPSSDPDLAASEAFVLNVRRLALHRWRSEPHGDEWLMFECMSRSAVTWCLFAS</sequence>
<dbReference type="AlphaFoldDB" id="A0A4Z2FK38"/>
<comment type="caution">
    <text evidence="2">The sequence shown here is derived from an EMBL/GenBank/DDBJ whole genome shotgun (WGS) entry which is preliminary data.</text>
</comment>
<feature type="compositionally biased region" description="Pro residues" evidence="1">
    <location>
        <begin position="9"/>
        <end position="18"/>
    </location>
</feature>
<keyword evidence="3" id="KW-1185">Reference proteome</keyword>
<accession>A0A4Z2FK38</accession>
<proteinExistence type="predicted"/>
<protein>
    <submittedName>
        <fullName evidence="2">Uncharacterized protein</fullName>
    </submittedName>
</protein>
<organism evidence="2 3">
    <name type="scientific">Liparis tanakae</name>
    <name type="common">Tanaka's snailfish</name>
    <dbReference type="NCBI Taxonomy" id="230148"/>
    <lineage>
        <taxon>Eukaryota</taxon>
        <taxon>Metazoa</taxon>
        <taxon>Chordata</taxon>
        <taxon>Craniata</taxon>
        <taxon>Vertebrata</taxon>
        <taxon>Euteleostomi</taxon>
        <taxon>Actinopterygii</taxon>
        <taxon>Neopterygii</taxon>
        <taxon>Teleostei</taxon>
        <taxon>Neoteleostei</taxon>
        <taxon>Acanthomorphata</taxon>
        <taxon>Eupercaria</taxon>
        <taxon>Perciformes</taxon>
        <taxon>Cottioidei</taxon>
        <taxon>Cottales</taxon>
        <taxon>Liparidae</taxon>
        <taxon>Liparis</taxon>
    </lineage>
</organism>
<dbReference type="Proteomes" id="UP000314294">
    <property type="component" value="Unassembled WGS sequence"/>
</dbReference>